<keyword evidence="2" id="KW-1185">Reference proteome</keyword>
<proteinExistence type="predicted"/>
<organism evidence="1 2">
    <name type="scientific">Phytophthora megakarya</name>
    <dbReference type="NCBI Taxonomy" id="4795"/>
    <lineage>
        <taxon>Eukaryota</taxon>
        <taxon>Sar</taxon>
        <taxon>Stramenopiles</taxon>
        <taxon>Oomycota</taxon>
        <taxon>Peronosporomycetes</taxon>
        <taxon>Peronosporales</taxon>
        <taxon>Peronosporaceae</taxon>
        <taxon>Phytophthora</taxon>
    </lineage>
</organism>
<dbReference type="Proteomes" id="UP000198211">
    <property type="component" value="Unassembled WGS sequence"/>
</dbReference>
<dbReference type="OrthoDB" id="128787at2759"/>
<dbReference type="AlphaFoldDB" id="A0A225UKS9"/>
<reference evidence="2" key="1">
    <citation type="submission" date="2017-03" db="EMBL/GenBank/DDBJ databases">
        <title>Phytopthora megakarya and P. palmivora, two closely related causual agents of cacao black pod achieved similar genome size and gene model numbers by different mechanisms.</title>
        <authorList>
            <person name="Ali S."/>
            <person name="Shao J."/>
            <person name="Larry D.J."/>
            <person name="Kronmiller B."/>
            <person name="Shen D."/>
            <person name="Strem M.D."/>
            <person name="Melnick R.L."/>
            <person name="Guiltinan M.J."/>
            <person name="Tyler B.M."/>
            <person name="Meinhardt L.W."/>
            <person name="Bailey B.A."/>
        </authorList>
    </citation>
    <scope>NUCLEOTIDE SEQUENCE [LARGE SCALE GENOMIC DNA]</scope>
    <source>
        <strain evidence="2">zdho120</strain>
    </source>
</reference>
<gene>
    <name evidence="1" type="ORF">PHMEG_00036987</name>
</gene>
<comment type="caution">
    <text evidence="1">The sequence shown here is derived from an EMBL/GenBank/DDBJ whole genome shotgun (WGS) entry which is preliminary data.</text>
</comment>
<feature type="non-terminal residue" evidence="1">
    <location>
        <position position="140"/>
    </location>
</feature>
<sequence length="140" mass="16079">MEPGGAYITARVCKRIIKNRRILYEIRWLDSMFQKHIHLLPIGVLQRGIENYRALSRTASKPTWQALIAATDIGNIPPDAVLEDLKLKKRQIPVEFDPDQSVPTSLKEVEEVKNVKFDPRIQTEGPTDLYCHSDNTMKTH</sequence>
<dbReference type="EMBL" id="NBNE01015833">
    <property type="protein sequence ID" value="OWY93568.1"/>
    <property type="molecule type" value="Genomic_DNA"/>
</dbReference>
<name>A0A225UKS9_9STRA</name>
<accession>A0A225UKS9</accession>
<protein>
    <submittedName>
        <fullName evidence="1">Uncharacterized protein</fullName>
    </submittedName>
</protein>
<evidence type="ECO:0000313" key="1">
    <source>
        <dbReference type="EMBL" id="OWY93568.1"/>
    </source>
</evidence>
<evidence type="ECO:0000313" key="2">
    <source>
        <dbReference type="Proteomes" id="UP000198211"/>
    </source>
</evidence>